<keyword evidence="1" id="KW-0472">Membrane</keyword>
<dbReference type="Pfam" id="PF00990">
    <property type="entry name" value="GGDEF"/>
    <property type="match status" value="1"/>
</dbReference>
<dbReference type="CDD" id="cd01948">
    <property type="entry name" value="EAL"/>
    <property type="match status" value="1"/>
</dbReference>
<keyword evidence="1" id="KW-0812">Transmembrane</keyword>
<dbReference type="Gene3D" id="3.30.70.270">
    <property type="match status" value="1"/>
</dbReference>
<dbReference type="EMBL" id="BOQL01000031">
    <property type="protein sequence ID" value="GIM70568.1"/>
    <property type="molecule type" value="Genomic_DNA"/>
</dbReference>
<dbReference type="InterPro" id="IPR029787">
    <property type="entry name" value="Nucleotide_cyclase"/>
</dbReference>
<feature type="transmembrane region" description="Helical" evidence="1">
    <location>
        <begin position="238"/>
        <end position="259"/>
    </location>
</feature>
<dbReference type="InterPro" id="IPR043128">
    <property type="entry name" value="Rev_trsase/Diguanyl_cyclase"/>
</dbReference>
<keyword evidence="1" id="KW-1133">Transmembrane helix</keyword>
<proteinExistence type="predicted"/>
<dbReference type="SMART" id="SM00052">
    <property type="entry name" value="EAL"/>
    <property type="match status" value="1"/>
</dbReference>
<feature type="transmembrane region" description="Helical" evidence="1">
    <location>
        <begin position="271"/>
        <end position="292"/>
    </location>
</feature>
<dbReference type="PROSITE" id="PS50887">
    <property type="entry name" value="GGDEF"/>
    <property type="match status" value="1"/>
</dbReference>
<dbReference type="Pfam" id="PF00563">
    <property type="entry name" value="EAL"/>
    <property type="match status" value="1"/>
</dbReference>
<dbReference type="InterPro" id="IPR035919">
    <property type="entry name" value="EAL_sf"/>
</dbReference>
<dbReference type="SUPFAM" id="SSF55073">
    <property type="entry name" value="Nucleotide cyclase"/>
    <property type="match status" value="1"/>
</dbReference>
<feature type="transmembrane region" description="Helical" evidence="1">
    <location>
        <begin position="69"/>
        <end position="87"/>
    </location>
</feature>
<evidence type="ECO:0000259" key="2">
    <source>
        <dbReference type="PROSITE" id="PS50883"/>
    </source>
</evidence>
<dbReference type="InterPro" id="IPR000160">
    <property type="entry name" value="GGDEF_dom"/>
</dbReference>
<dbReference type="Gene3D" id="3.20.20.450">
    <property type="entry name" value="EAL domain"/>
    <property type="match status" value="1"/>
</dbReference>
<reference evidence="4" key="1">
    <citation type="submission" date="2021-03" db="EMBL/GenBank/DDBJ databases">
        <title>Whole genome shotgun sequence of Actinoplanes auranticolor NBRC 12245.</title>
        <authorList>
            <person name="Komaki H."/>
            <person name="Tamura T."/>
        </authorList>
    </citation>
    <scope>NUCLEOTIDE SEQUENCE</scope>
    <source>
        <strain evidence="4">NBRC 12245</strain>
    </source>
</reference>
<evidence type="ECO:0000256" key="1">
    <source>
        <dbReference type="SAM" id="Phobius"/>
    </source>
</evidence>
<dbReference type="AlphaFoldDB" id="A0A919SGG3"/>
<evidence type="ECO:0000313" key="5">
    <source>
        <dbReference type="Proteomes" id="UP000681340"/>
    </source>
</evidence>
<feature type="transmembrane region" description="Helical" evidence="1">
    <location>
        <begin position="107"/>
        <end position="125"/>
    </location>
</feature>
<dbReference type="InterPro" id="IPR001633">
    <property type="entry name" value="EAL_dom"/>
</dbReference>
<dbReference type="CDD" id="cd01949">
    <property type="entry name" value="GGDEF"/>
    <property type="match status" value="1"/>
</dbReference>
<dbReference type="PANTHER" id="PTHR44757:SF2">
    <property type="entry name" value="BIOFILM ARCHITECTURE MAINTENANCE PROTEIN MBAA"/>
    <property type="match status" value="1"/>
</dbReference>
<protein>
    <submittedName>
        <fullName evidence="4">GGDEF-domain containing protein</fullName>
    </submittedName>
</protein>
<feature type="transmembrane region" description="Helical" evidence="1">
    <location>
        <begin position="170"/>
        <end position="195"/>
    </location>
</feature>
<dbReference type="NCBIfam" id="TIGR00254">
    <property type="entry name" value="GGDEF"/>
    <property type="match status" value="1"/>
</dbReference>
<dbReference type="SUPFAM" id="SSF141868">
    <property type="entry name" value="EAL domain-like"/>
    <property type="match status" value="1"/>
</dbReference>
<accession>A0A919SGG3</accession>
<evidence type="ECO:0000313" key="4">
    <source>
        <dbReference type="EMBL" id="GIM70568.1"/>
    </source>
</evidence>
<dbReference type="PROSITE" id="PS50883">
    <property type="entry name" value="EAL"/>
    <property type="match status" value="1"/>
</dbReference>
<sequence length="780" mass="82223">MTTGRLSAQSAVTLVLVAAVTAIGTYAVPAGAGQRLFTDAAQCAAGVLAAVVCFAAGRDRSGHRRRWRILLGTGLAGFAVVRLWWTISDVLERTREVAADLTDIGVLALPVFTVLALVAGSMALPRPVQASLRRDRIVLVIDSVLIAGSLLALVWSAVPRRIFDEVGENPWIVGFAAAYPVADLLIAVMVVLLLATRPASRAARVPLRLTALAMLALGVSDTLRLLQLSSGVLTPVESAGYLLGPALLALAAISNPGLGEPSLDEHAEAEWLHLLLPYVPVVATGVVIAVRTGTGGQLTSYEAYLGWLGLGLVVARQMFTIVDNTVLLARVSEGQQRLHHQAYHDSLTGLANRALFRERLVLALDAYRHRGVPVALLFADLDDFKLINDSFGHAMGDRLLRAIGDRLVAAAGPGALVARLGGDEFAVLLDHRAADAEPAGHRILAALREPFVIDGHTVGVSASLGLVVPEPGDIELSADTLLRRADAAMYVSKRRGKNALARYSGGADGGPNADLPHLLARALSGAPAAAGFEVYYQPIVRLTDGAIVAVEALARWTDPVAGPVDPDVFVTVAERTGLVAAIDDFVLDRACADAAGLANTYGRPIDVHVNVSAARLGQHGLEEAVAQALDRHNVRPSRLVVEITETRRIPDMPRAIEVAERLRRRGVRVALDDFGSGYNALAQLHSLPVDIVKLDSSLTDVDVSPERAGALCRSVLAICAELGIAVVAEGIETPARAHALAALGCHLGQGYLFGQPGPVHRLTATIPAQPSPHPSKHLAS</sequence>
<organism evidence="4 5">
    <name type="scientific">Actinoplanes auranticolor</name>
    <dbReference type="NCBI Taxonomy" id="47988"/>
    <lineage>
        <taxon>Bacteria</taxon>
        <taxon>Bacillati</taxon>
        <taxon>Actinomycetota</taxon>
        <taxon>Actinomycetes</taxon>
        <taxon>Micromonosporales</taxon>
        <taxon>Micromonosporaceae</taxon>
        <taxon>Actinoplanes</taxon>
    </lineage>
</organism>
<feature type="transmembrane region" description="Helical" evidence="1">
    <location>
        <begin position="137"/>
        <end position="158"/>
    </location>
</feature>
<dbReference type="Proteomes" id="UP000681340">
    <property type="component" value="Unassembled WGS sequence"/>
</dbReference>
<feature type="transmembrane region" description="Helical" evidence="1">
    <location>
        <begin position="37"/>
        <end position="57"/>
    </location>
</feature>
<dbReference type="InterPro" id="IPR052155">
    <property type="entry name" value="Biofilm_reg_signaling"/>
</dbReference>
<feature type="domain" description="EAL" evidence="2">
    <location>
        <begin position="512"/>
        <end position="770"/>
    </location>
</feature>
<feature type="domain" description="GGDEF" evidence="3">
    <location>
        <begin position="372"/>
        <end position="505"/>
    </location>
</feature>
<keyword evidence="5" id="KW-1185">Reference proteome</keyword>
<gene>
    <name evidence="4" type="ORF">Aau02nite_41640</name>
</gene>
<dbReference type="SMART" id="SM00267">
    <property type="entry name" value="GGDEF"/>
    <property type="match status" value="1"/>
</dbReference>
<name>A0A919SGG3_9ACTN</name>
<feature type="transmembrane region" description="Helical" evidence="1">
    <location>
        <begin position="304"/>
        <end position="329"/>
    </location>
</feature>
<dbReference type="PANTHER" id="PTHR44757">
    <property type="entry name" value="DIGUANYLATE CYCLASE DGCP"/>
    <property type="match status" value="1"/>
</dbReference>
<evidence type="ECO:0000259" key="3">
    <source>
        <dbReference type="PROSITE" id="PS50887"/>
    </source>
</evidence>
<comment type="caution">
    <text evidence="4">The sequence shown here is derived from an EMBL/GenBank/DDBJ whole genome shotgun (WGS) entry which is preliminary data.</text>
</comment>